<name>A0ABN8IQ55_9NEOP</name>
<dbReference type="Proteomes" id="UP000837857">
    <property type="component" value="Chromosome 3"/>
</dbReference>
<evidence type="ECO:0000313" key="2">
    <source>
        <dbReference type="EMBL" id="CAH2063369.1"/>
    </source>
</evidence>
<evidence type="ECO:0000313" key="3">
    <source>
        <dbReference type="Proteomes" id="UP000837857"/>
    </source>
</evidence>
<proteinExistence type="predicted"/>
<protein>
    <submittedName>
        <fullName evidence="2">Uncharacterized protein</fullName>
    </submittedName>
</protein>
<sequence>MEGLRRGLWKQADAFRRDKAGGSIVAASAHVSSTAAEPTALFPPIMNKLIPEANAANRLPNSLRRYLAPLSPTLSRDSRRSYNSPGPIGPVMFE</sequence>
<organism evidence="2 3">
    <name type="scientific">Iphiclides podalirius</name>
    <name type="common">scarce swallowtail</name>
    <dbReference type="NCBI Taxonomy" id="110791"/>
    <lineage>
        <taxon>Eukaryota</taxon>
        <taxon>Metazoa</taxon>
        <taxon>Ecdysozoa</taxon>
        <taxon>Arthropoda</taxon>
        <taxon>Hexapoda</taxon>
        <taxon>Insecta</taxon>
        <taxon>Pterygota</taxon>
        <taxon>Neoptera</taxon>
        <taxon>Endopterygota</taxon>
        <taxon>Lepidoptera</taxon>
        <taxon>Glossata</taxon>
        <taxon>Ditrysia</taxon>
        <taxon>Papilionoidea</taxon>
        <taxon>Papilionidae</taxon>
        <taxon>Papilioninae</taxon>
        <taxon>Iphiclides</taxon>
    </lineage>
</organism>
<feature type="non-terminal residue" evidence="2">
    <location>
        <position position="94"/>
    </location>
</feature>
<dbReference type="EMBL" id="OW152815">
    <property type="protein sequence ID" value="CAH2063369.1"/>
    <property type="molecule type" value="Genomic_DNA"/>
</dbReference>
<keyword evidence="3" id="KW-1185">Reference proteome</keyword>
<reference evidence="2" key="1">
    <citation type="submission" date="2022-03" db="EMBL/GenBank/DDBJ databases">
        <authorList>
            <person name="Martin H S."/>
        </authorList>
    </citation>
    <scope>NUCLEOTIDE SEQUENCE</scope>
</reference>
<evidence type="ECO:0000256" key="1">
    <source>
        <dbReference type="SAM" id="MobiDB-lite"/>
    </source>
</evidence>
<feature type="region of interest" description="Disordered" evidence="1">
    <location>
        <begin position="73"/>
        <end position="94"/>
    </location>
</feature>
<gene>
    <name evidence="2" type="ORF">IPOD504_LOCUS12490</name>
</gene>
<accession>A0ABN8IQ55</accession>